<dbReference type="PANTHER" id="PTHR33306">
    <property type="entry name" value="EXPRESSED PROTEIN-RELATED-RELATED"/>
    <property type="match status" value="1"/>
</dbReference>
<keyword evidence="1" id="KW-0472">Membrane</keyword>
<keyword evidence="1" id="KW-1133">Transmembrane helix</keyword>
<accession>A0A8K0N4B3</accession>
<sequence>MVFFLLGISWFFTYEDIIETTEEQINWALLVIPVVLLLVIRWLSSIERFEDTLLGSLLPYDRRRSYNNYQPQEGSSPWGVAAVVVLLLILVSFQSTFQDMWKP</sequence>
<comment type="caution">
    <text evidence="2">The sequence shown here is derived from an EMBL/GenBank/DDBJ whole genome shotgun (WGS) entry which is preliminary data.</text>
</comment>
<feature type="transmembrane region" description="Helical" evidence="1">
    <location>
        <begin position="27"/>
        <end position="44"/>
    </location>
</feature>
<dbReference type="EMBL" id="CM017878">
    <property type="protein sequence ID" value="KAG1354067.1"/>
    <property type="molecule type" value="Genomic_DNA"/>
</dbReference>
<evidence type="ECO:0000313" key="3">
    <source>
        <dbReference type="Proteomes" id="UP000797356"/>
    </source>
</evidence>
<feature type="transmembrane region" description="Helical" evidence="1">
    <location>
        <begin position="78"/>
        <end position="97"/>
    </location>
</feature>
<keyword evidence="1" id="KW-0812">Transmembrane</keyword>
<organism evidence="2 3">
    <name type="scientific">Cocos nucifera</name>
    <name type="common">Coconut palm</name>
    <dbReference type="NCBI Taxonomy" id="13894"/>
    <lineage>
        <taxon>Eukaryota</taxon>
        <taxon>Viridiplantae</taxon>
        <taxon>Streptophyta</taxon>
        <taxon>Embryophyta</taxon>
        <taxon>Tracheophyta</taxon>
        <taxon>Spermatophyta</taxon>
        <taxon>Magnoliopsida</taxon>
        <taxon>Liliopsida</taxon>
        <taxon>Arecaceae</taxon>
        <taxon>Arecoideae</taxon>
        <taxon>Cocoseae</taxon>
        <taxon>Attaleinae</taxon>
        <taxon>Cocos</taxon>
    </lineage>
</organism>
<keyword evidence="3" id="KW-1185">Reference proteome</keyword>
<evidence type="ECO:0000256" key="1">
    <source>
        <dbReference type="SAM" id="Phobius"/>
    </source>
</evidence>
<protein>
    <submittedName>
        <fullName evidence="2">Uncharacterized protein</fullName>
    </submittedName>
</protein>
<reference evidence="2" key="1">
    <citation type="journal article" date="2017" name="Gigascience">
        <title>The genome draft of coconut (Cocos nucifera).</title>
        <authorList>
            <person name="Xiao Y."/>
            <person name="Xu P."/>
            <person name="Fan H."/>
            <person name="Baudouin L."/>
            <person name="Xia W."/>
            <person name="Bocs S."/>
            <person name="Xu J."/>
            <person name="Li Q."/>
            <person name="Guo A."/>
            <person name="Zhou L."/>
            <person name="Li J."/>
            <person name="Wu Y."/>
            <person name="Ma Z."/>
            <person name="Armero A."/>
            <person name="Issali A.E."/>
            <person name="Liu N."/>
            <person name="Peng M."/>
            <person name="Yang Y."/>
        </authorList>
    </citation>
    <scope>NUCLEOTIDE SEQUENCE</scope>
    <source>
        <tissue evidence="2">Spear leaf of Hainan Tall coconut</tissue>
    </source>
</reference>
<dbReference type="PANTHER" id="PTHR33306:SF7">
    <property type="entry name" value="EXPRESSED PROTEIN"/>
    <property type="match status" value="1"/>
</dbReference>
<name>A0A8K0N4B3_COCNU</name>
<gene>
    <name evidence="2" type="ORF">COCNU_07G001790</name>
</gene>
<reference evidence="2" key="2">
    <citation type="submission" date="2019-07" db="EMBL/GenBank/DDBJ databases">
        <authorList>
            <person name="Yang Y."/>
            <person name="Bocs S."/>
            <person name="Baudouin L."/>
        </authorList>
    </citation>
    <scope>NUCLEOTIDE SEQUENCE</scope>
    <source>
        <tissue evidence="2">Spear leaf of Hainan Tall coconut</tissue>
    </source>
</reference>
<evidence type="ECO:0000313" key="2">
    <source>
        <dbReference type="EMBL" id="KAG1354067.1"/>
    </source>
</evidence>
<proteinExistence type="predicted"/>
<dbReference type="Proteomes" id="UP000797356">
    <property type="component" value="Chromosome 7"/>
</dbReference>
<dbReference type="AlphaFoldDB" id="A0A8K0N4B3"/>
<dbReference type="OrthoDB" id="1921056at2759"/>